<sequence>MSQSNWGADDRILKKLYTGRVRPVLEYGMTAWGTAAKSNFEKVSKVQNQAATGARSTPIQELETITGLEPLEDRRDTKMLVQAAKFKRLPNHPMKNRLAQPTKGRLKRGSFIHQARILEQKHQDTKEHDPREIPLCRTNPAWNETAFPLIHCSIPGVGKKDSQDGAVKNEVRWTGTGKKRLGSGHTILFSGRSDAQHSEGVALLLNKKTEKALLEGKPYGPRLLRARFHSKWTMTMTATTALEDLDFADDIALLSHRH</sequence>
<accession>A0A2T7PZ71</accession>
<reference evidence="1 2" key="1">
    <citation type="submission" date="2018-04" db="EMBL/GenBank/DDBJ databases">
        <title>The genome of golden apple snail Pomacea canaliculata provides insight into stress tolerance and invasive adaptation.</title>
        <authorList>
            <person name="Liu C."/>
            <person name="Liu B."/>
            <person name="Ren Y."/>
            <person name="Zhang Y."/>
            <person name="Wang H."/>
            <person name="Li S."/>
            <person name="Jiang F."/>
            <person name="Yin L."/>
            <person name="Zhang G."/>
            <person name="Qian W."/>
            <person name="Fan W."/>
        </authorList>
    </citation>
    <scope>NUCLEOTIDE SEQUENCE [LARGE SCALE GENOMIC DNA]</scope>
    <source>
        <strain evidence="1">SZHN2017</strain>
        <tissue evidence="1">Muscle</tissue>
    </source>
</reference>
<protein>
    <submittedName>
        <fullName evidence="1">Uncharacterized protein</fullName>
    </submittedName>
</protein>
<organism evidence="1 2">
    <name type="scientific">Pomacea canaliculata</name>
    <name type="common">Golden apple snail</name>
    <dbReference type="NCBI Taxonomy" id="400727"/>
    <lineage>
        <taxon>Eukaryota</taxon>
        <taxon>Metazoa</taxon>
        <taxon>Spiralia</taxon>
        <taxon>Lophotrochozoa</taxon>
        <taxon>Mollusca</taxon>
        <taxon>Gastropoda</taxon>
        <taxon>Caenogastropoda</taxon>
        <taxon>Architaenioglossa</taxon>
        <taxon>Ampullarioidea</taxon>
        <taxon>Ampullariidae</taxon>
        <taxon>Pomacea</taxon>
    </lineage>
</organism>
<dbReference type="STRING" id="400727.A0A2T7PZ71"/>
<evidence type="ECO:0000313" key="2">
    <source>
        <dbReference type="Proteomes" id="UP000245119"/>
    </source>
</evidence>
<keyword evidence="2" id="KW-1185">Reference proteome</keyword>
<name>A0A2T7PZ71_POMCA</name>
<proteinExistence type="predicted"/>
<dbReference type="Proteomes" id="UP000245119">
    <property type="component" value="Linkage Group LG1"/>
</dbReference>
<comment type="caution">
    <text evidence="1">The sequence shown here is derived from an EMBL/GenBank/DDBJ whole genome shotgun (WGS) entry which is preliminary data.</text>
</comment>
<dbReference type="EMBL" id="PZQS01000001">
    <property type="protein sequence ID" value="PVD38700.1"/>
    <property type="molecule type" value="Genomic_DNA"/>
</dbReference>
<gene>
    <name evidence="1" type="ORF">C0Q70_01320</name>
</gene>
<evidence type="ECO:0000313" key="1">
    <source>
        <dbReference type="EMBL" id="PVD38700.1"/>
    </source>
</evidence>
<dbReference type="AlphaFoldDB" id="A0A2T7PZ71"/>